<organism evidence="11 12">
    <name type="scientific">Promethearchaeum syntrophicum</name>
    <dbReference type="NCBI Taxonomy" id="2594042"/>
    <lineage>
        <taxon>Archaea</taxon>
        <taxon>Promethearchaeati</taxon>
        <taxon>Promethearchaeota</taxon>
        <taxon>Promethearchaeia</taxon>
        <taxon>Promethearchaeales</taxon>
        <taxon>Promethearchaeaceae</taxon>
        <taxon>Promethearchaeum</taxon>
    </lineage>
</organism>
<feature type="domain" description="Nudix hydrolase" evidence="10">
    <location>
        <begin position="175"/>
        <end position="298"/>
    </location>
</feature>
<dbReference type="PROSITE" id="PS00893">
    <property type="entry name" value="NUDIX_BOX"/>
    <property type="match status" value="1"/>
</dbReference>
<comment type="similarity">
    <text evidence="3">Belongs to the Nudix hydrolase family. NudC subfamily.</text>
</comment>
<dbReference type="RefSeq" id="WP_147663438.1">
    <property type="nucleotide sequence ID" value="NZ_CP042905.2"/>
</dbReference>
<dbReference type="Proteomes" id="UP000321408">
    <property type="component" value="Chromosome"/>
</dbReference>
<accession>A0A5B9DBP2</accession>
<keyword evidence="6 11" id="KW-0378">Hydrolase</keyword>
<dbReference type="InterPro" id="IPR020476">
    <property type="entry name" value="Nudix_hydrolase"/>
</dbReference>
<comment type="cofactor">
    <cofactor evidence="2">
        <name>Zn(2+)</name>
        <dbReference type="ChEBI" id="CHEBI:29105"/>
    </cofactor>
</comment>
<dbReference type="GO" id="GO:0046872">
    <property type="term" value="F:metal ion binding"/>
    <property type="evidence" value="ECO:0007669"/>
    <property type="project" value="UniProtKB-KW"/>
</dbReference>
<dbReference type="EC" id="3.6.1.22" evidence="4"/>
<dbReference type="PANTHER" id="PTHR42904:SF6">
    <property type="entry name" value="NAD-CAPPED RNA HYDROLASE NUDT12"/>
    <property type="match status" value="1"/>
</dbReference>
<dbReference type="GO" id="GO:0006742">
    <property type="term" value="P:NADP+ catabolic process"/>
    <property type="evidence" value="ECO:0007669"/>
    <property type="project" value="TreeGrafter"/>
</dbReference>
<comment type="catalytic activity">
    <reaction evidence="9">
        <text>a 5'-end NAD(+)-phospho-ribonucleoside in mRNA + H2O = a 5'-end phospho-adenosine-phospho-ribonucleoside in mRNA + beta-nicotinamide D-ribonucleotide + 2 H(+)</text>
        <dbReference type="Rhea" id="RHEA:60876"/>
        <dbReference type="Rhea" id="RHEA-COMP:15698"/>
        <dbReference type="Rhea" id="RHEA-COMP:15719"/>
        <dbReference type="ChEBI" id="CHEBI:14649"/>
        <dbReference type="ChEBI" id="CHEBI:15377"/>
        <dbReference type="ChEBI" id="CHEBI:15378"/>
        <dbReference type="ChEBI" id="CHEBI:144029"/>
        <dbReference type="ChEBI" id="CHEBI:144051"/>
    </reaction>
    <physiologicalReaction direction="left-to-right" evidence="9">
        <dbReference type="Rhea" id="RHEA:60877"/>
    </physiologicalReaction>
</comment>
<dbReference type="GO" id="GO:0019677">
    <property type="term" value="P:NAD+ catabolic process"/>
    <property type="evidence" value="ECO:0007669"/>
    <property type="project" value="TreeGrafter"/>
</dbReference>
<dbReference type="NCBIfam" id="NF001299">
    <property type="entry name" value="PRK00241.1"/>
    <property type="match status" value="1"/>
</dbReference>
<keyword evidence="5" id="KW-0479">Metal-binding</keyword>
<dbReference type="PRINTS" id="PR00502">
    <property type="entry name" value="NUDIXFAMILY"/>
</dbReference>
<dbReference type="CDD" id="cd03429">
    <property type="entry name" value="NUDIX_NADH_pyrophosphatase_Nudt13"/>
    <property type="match status" value="1"/>
</dbReference>
<dbReference type="KEGG" id="psyt:DSAG12_02394"/>
<dbReference type="InterPro" id="IPR015376">
    <property type="entry name" value="Znr_NADH_PPase"/>
</dbReference>
<dbReference type="GO" id="GO:0035529">
    <property type="term" value="F:NADH pyrophosphatase activity"/>
    <property type="evidence" value="ECO:0007669"/>
    <property type="project" value="TreeGrafter"/>
</dbReference>
<dbReference type="GO" id="GO:0110153">
    <property type="term" value="F:RNA NAD-cap (NMN-forming) hydrolase activity"/>
    <property type="evidence" value="ECO:0007669"/>
    <property type="project" value="RHEA"/>
</dbReference>
<dbReference type="PROSITE" id="PS51462">
    <property type="entry name" value="NUDIX"/>
    <property type="match status" value="1"/>
</dbReference>
<protein>
    <recommendedName>
        <fullName evidence="4">NAD(+) diphosphatase</fullName>
        <ecNumber evidence="4">3.6.1.22</ecNumber>
    </recommendedName>
</protein>
<evidence type="ECO:0000256" key="6">
    <source>
        <dbReference type="ARBA" id="ARBA00022801"/>
    </source>
</evidence>
<dbReference type="GO" id="GO:0005829">
    <property type="term" value="C:cytosol"/>
    <property type="evidence" value="ECO:0007669"/>
    <property type="project" value="TreeGrafter"/>
</dbReference>
<dbReference type="Gene3D" id="3.90.79.20">
    <property type="match status" value="1"/>
</dbReference>
<evidence type="ECO:0000256" key="3">
    <source>
        <dbReference type="ARBA" id="ARBA00009595"/>
    </source>
</evidence>
<dbReference type="Gene3D" id="3.90.79.10">
    <property type="entry name" value="Nucleoside Triphosphate Pyrophosphohydrolase"/>
    <property type="match status" value="1"/>
</dbReference>
<reference evidence="11 12" key="2">
    <citation type="journal article" date="2024" name="Int. J. Syst. Evol. Microbiol.">
        <title>Promethearchaeum syntrophicum gen. nov., sp. nov., an anaerobic, obligately syntrophic archaeon, the first isolate of the lineage 'Asgard' archaea, and proposal of the new archaeal phylum Promethearchaeota phyl. nov. and kingdom Promethearchaeati regn. nov.</title>
        <authorList>
            <person name="Imachi H."/>
            <person name="Nobu M.K."/>
            <person name="Kato S."/>
            <person name="Takaki Y."/>
            <person name="Miyazaki M."/>
            <person name="Miyata M."/>
            <person name="Ogawara M."/>
            <person name="Saito Y."/>
            <person name="Sakai S."/>
            <person name="Tahara Y.O."/>
            <person name="Takano Y."/>
            <person name="Tasumi E."/>
            <person name="Uematsu K."/>
            <person name="Yoshimura T."/>
            <person name="Itoh T."/>
            <person name="Ohkuma M."/>
            <person name="Takai K."/>
        </authorList>
    </citation>
    <scope>NUCLEOTIDE SEQUENCE [LARGE SCALE GENOMIC DNA]</scope>
    <source>
        <strain evidence="11 12">MK-D1</strain>
    </source>
</reference>
<proteinExistence type="inferred from homology"/>
<dbReference type="Pfam" id="PF09297">
    <property type="entry name" value="Zn_ribbon_NUD"/>
    <property type="match status" value="1"/>
</dbReference>
<keyword evidence="12" id="KW-1185">Reference proteome</keyword>
<evidence type="ECO:0000256" key="5">
    <source>
        <dbReference type="ARBA" id="ARBA00022723"/>
    </source>
</evidence>
<evidence type="ECO:0000256" key="1">
    <source>
        <dbReference type="ARBA" id="ARBA00001946"/>
    </source>
</evidence>
<evidence type="ECO:0000256" key="4">
    <source>
        <dbReference type="ARBA" id="ARBA00012381"/>
    </source>
</evidence>
<gene>
    <name evidence="11" type="primary">nudC</name>
    <name evidence="11" type="ORF">DSAG12_02394</name>
</gene>
<keyword evidence="8" id="KW-0520">NAD</keyword>
<reference evidence="11 12" key="1">
    <citation type="journal article" date="2020" name="Nature">
        <title>Isolation of an archaeon at the prokaryote-eukaryote interface.</title>
        <authorList>
            <person name="Imachi H."/>
            <person name="Nobu M.K."/>
            <person name="Nakahara N."/>
            <person name="Morono Y."/>
            <person name="Ogawara M."/>
            <person name="Takaki Y."/>
            <person name="Takano Y."/>
            <person name="Uematsu K."/>
            <person name="Ikuta T."/>
            <person name="Ito M."/>
            <person name="Matsui Y."/>
            <person name="Miyazaki M."/>
            <person name="Murata K."/>
            <person name="Saito Y."/>
            <person name="Sakai S."/>
            <person name="Song C."/>
            <person name="Tasumi E."/>
            <person name="Yamanaka Y."/>
            <person name="Yamaguchi T."/>
            <person name="Kamagata Y."/>
            <person name="Tamaki H."/>
            <person name="Takai K."/>
        </authorList>
    </citation>
    <scope>NUCLEOTIDE SEQUENCE [LARGE SCALE GENOMIC DNA]</scope>
    <source>
        <strain evidence="11 12">MK-D1</strain>
    </source>
</reference>
<evidence type="ECO:0000256" key="9">
    <source>
        <dbReference type="ARBA" id="ARBA00023679"/>
    </source>
</evidence>
<comment type="cofactor">
    <cofactor evidence="1">
        <name>Mg(2+)</name>
        <dbReference type="ChEBI" id="CHEBI:18420"/>
    </cofactor>
</comment>
<dbReference type="InterPro" id="IPR000086">
    <property type="entry name" value="NUDIX_hydrolase_dom"/>
</dbReference>
<dbReference type="PANTHER" id="PTHR42904">
    <property type="entry name" value="NUDIX HYDROLASE, NUDC SUBFAMILY"/>
    <property type="match status" value="1"/>
</dbReference>
<dbReference type="InterPro" id="IPR050241">
    <property type="entry name" value="NAD-cap_RNA_hydrolase_NudC"/>
</dbReference>
<dbReference type="Pfam" id="PF00293">
    <property type="entry name" value="NUDIX"/>
    <property type="match status" value="1"/>
</dbReference>
<name>A0A5B9DBP2_9ARCH</name>
<keyword evidence="7" id="KW-0460">Magnesium</keyword>
<evidence type="ECO:0000313" key="12">
    <source>
        <dbReference type="Proteomes" id="UP000321408"/>
    </source>
</evidence>
<dbReference type="InterPro" id="IPR020084">
    <property type="entry name" value="NUDIX_hydrolase_CS"/>
</dbReference>
<dbReference type="InterPro" id="IPR015797">
    <property type="entry name" value="NUDIX_hydrolase-like_dom_sf"/>
</dbReference>
<dbReference type="GeneID" id="41330382"/>
<dbReference type="InterPro" id="IPR049734">
    <property type="entry name" value="NudC-like_C"/>
</dbReference>
<dbReference type="SUPFAM" id="SSF55811">
    <property type="entry name" value="Nudix"/>
    <property type="match status" value="1"/>
</dbReference>
<evidence type="ECO:0000259" key="10">
    <source>
        <dbReference type="PROSITE" id="PS51462"/>
    </source>
</evidence>
<evidence type="ECO:0000256" key="7">
    <source>
        <dbReference type="ARBA" id="ARBA00022842"/>
    </source>
</evidence>
<sequence>MVKDFIFCSKILSLDKLSNIESNSLVFLFQNNKILALNNESEQKIPSFFFETKSSKWKFKILPILQKIDQSNWNGIEFGKYKSKPTYLLYFTNNSINSLQNEKNLQNELSFLQEYPLRSLIRLDPGYNLLIAGIAYHVYTWISNHIYCGRCGKRFIYSLAEFALKCPSCNNTEYPHISPAVIIAIIKDNKILLAHNKQFPTNLYSLIAGFVDPGENLEEAISREVKEEIGISICNISYFASQPWPFPNSLMLAFTADWAEGEISVDKKEIMDAQWFGLDNLPKLPSSISVARNLIDHFVQQFSS</sequence>
<dbReference type="OrthoDB" id="40462at2157"/>
<evidence type="ECO:0000313" key="11">
    <source>
        <dbReference type="EMBL" id="QEE16564.1"/>
    </source>
</evidence>
<evidence type="ECO:0000256" key="8">
    <source>
        <dbReference type="ARBA" id="ARBA00023027"/>
    </source>
</evidence>
<evidence type="ECO:0000256" key="2">
    <source>
        <dbReference type="ARBA" id="ARBA00001947"/>
    </source>
</evidence>
<dbReference type="AlphaFoldDB" id="A0A5B9DBP2"/>
<dbReference type="EMBL" id="CP042905">
    <property type="protein sequence ID" value="QEE16564.1"/>
    <property type="molecule type" value="Genomic_DNA"/>
</dbReference>